<dbReference type="RefSeq" id="XP_041184888.1">
    <property type="nucleotide sequence ID" value="XM_041344246.1"/>
</dbReference>
<dbReference type="EMBL" id="JABBWG010000534">
    <property type="protein sequence ID" value="KAG1791964.1"/>
    <property type="molecule type" value="Genomic_DNA"/>
</dbReference>
<dbReference type="Proteomes" id="UP000807769">
    <property type="component" value="Unassembled WGS sequence"/>
</dbReference>
<dbReference type="OrthoDB" id="534815at2759"/>
<name>A0A9P7DGQ6_9AGAM</name>
<evidence type="ECO:0000313" key="2">
    <source>
        <dbReference type="Proteomes" id="UP000807769"/>
    </source>
</evidence>
<keyword evidence="2" id="KW-1185">Reference proteome</keyword>
<dbReference type="GeneID" id="64638262"/>
<proteinExistence type="predicted"/>
<evidence type="ECO:0000313" key="1">
    <source>
        <dbReference type="EMBL" id="KAG1791964.1"/>
    </source>
</evidence>
<organism evidence="1 2">
    <name type="scientific">Suillus subaureus</name>
    <dbReference type="NCBI Taxonomy" id="48587"/>
    <lineage>
        <taxon>Eukaryota</taxon>
        <taxon>Fungi</taxon>
        <taxon>Dikarya</taxon>
        <taxon>Basidiomycota</taxon>
        <taxon>Agaricomycotina</taxon>
        <taxon>Agaricomycetes</taxon>
        <taxon>Agaricomycetidae</taxon>
        <taxon>Boletales</taxon>
        <taxon>Suillineae</taxon>
        <taxon>Suillaceae</taxon>
        <taxon>Suillus</taxon>
    </lineage>
</organism>
<reference evidence="1" key="1">
    <citation type="journal article" date="2020" name="New Phytol.">
        <title>Comparative genomics reveals dynamic genome evolution in host specialist ectomycorrhizal fungi.</title>
        <authorList>
            <person name="Lofgren L.A."/>
            <person name="Nguyen N.H."/>
            <person name="Vilgalys R."/>
            <person name="Ruytinx J."/>
            <person name="Liao H.L."/>
            <person name="Branco S."/>
            <person name="Kuo A."/>
            <person name="LaButti K."/>
            <person name="Lipzen A."/>
            <person name="Andreopoulos W."/>
            <person name="Pangilinan J."/>
            <person name="Riley R."/>
            <person name="Hundley H."/>
            <person name="Na H."/>
            <person name="Barry K."/>
            <person name="Grigoriev I.V."/>
            <person name="Stajich J.E."/>
            <person name="Kennedy P.G."/>
        </authorList>
    </citation>
    <scope>NUCLEOTIDE SEQUENCE</scope>
    <source>
        <strain evidence="1">MN1</strain>
    </source>
</reference>
<comment type="caution">
    <text evidence="1">The sequence shown here is derived from an EMBL/GenBank/DDBJ whole genome shotgun (WGS) entry which is preliminary data.</text>
</comment>
<dbReference type="AlphaFoldDB" id="A0A9P7DGQ6"/>
<protein>
    <submittedName>
        <fullName evidence="1">Uncharacterized protein</fullName>
    </submittedName>
</protein>
<gene>
    <name evidence="1" type="ORF">BJ212DRAFT_869718</name>
</gene>
<accession>A0A9P7DGQ6</accession>
<sequence>MPFPLPDHLPQQLNVSSNVLSKFDSVTLQSLNSSFASSCRAELDESIRLTKTKIHDRICADSSNFQRQLSLAKSLKERLDTLSGHVQVSSVTLSDSKAPV</sequence>